<accession>A0ABR2H774</accession>
<dbReference type="PANTHER" id="PTHR24159">
    <property type="match status" value="1"/>
</dbReference>
<proteinExistence type="predicted"/>
<name>A0ABR2H774_9EUKA</name>
<dbReference type="EMBL" id="JAPFFF010000039">
    <property type="protein sequence ID" value="KAK8842006.1"/>
    <property type="molecule type" value="Genomic_DNA"/>
</dbReference>
<keyword evidence="2" id="KW-1185">Reference proteome</keyword>
<dbReference type="Proteomes" id="UP001470230">
    <property type="component" value="Unassembled WGS sequence"/>
</dbReference>
<organism evidence="1 2">
    <name type="scientific">Tritrichomonas musculus</name>
    <dbReference type="NCBI Taxonomy" id="1915356"/>
    <lineage>
        <taxon>Eukaryota</taxon>
        <taxon>Metamonada</taxon>
        <taxon>Parabasalia</taxon>
        <taxon>Tritrichomonadida</taxon>
        <taxon>Tritrichomonadidae</taxon>
        <taxon>Tritrichomonas</taxon>
    </lineage>
</organism>
<dbReference type="PANTHER" id="PTHR24159:SF5">
    <property type="entry name" value="ANK_REP_REGION DOMAIN-CONTAINING PROTEIN"/>
    <property type="match status" value="1"/>
</dbReference>
<evidence type="ECO:0008006" key="3">
    <source>
        <dbReference type="Google" id="ProtNLM"/>
    </source>
</evidence>
<evidence type="ECO:0000313" key="2">
    <source>
        <dbReference type="Proteomes" id="UP001470230"/>
    </source>
</evidence>
<comment type="caution">
    <text evidence="1">The sequence shown here is derived from an EMBL/GenBank/DDBJ whole genome shotgun (WGS) entry which is preliminary data.</text>
</comment>
<reference evidence="1 2" key="1">
    <citation type="submission" date="2024-04" db="EMBL/GenBank/DDBJ databases">
        <title>Tritrichomonas musculus Genome.</title>
        <authorList>
            <person name="Alves-Ferreira E."/>
            <person name="Grigg M."/>
            <person name="Lorenzi H."/>
            <person name="Galac M."/>
        </authorList>
    </citation>
    <scope>NUCLEOTIDE SEQUENCE [LARGE SCALE GENOMIC DNA]</scope>
    <source>
        <strain evidence="1 2">EAF2021</strain>
    </source>
</reference>
<protein>
    <recommendedName>
        <fullName evidence="3">DUF3447 domain-containing protein</fullName>
    </recommendedName>
</protein>
<sequence length="394" mass="47472">MSFKEEIEKMKRIQGVLLEFVEDKLNSEENYENFINIITNHKMNKDPYEFKLVLRLINKIAENHQRVHDFINKIERILVFFKTDIKKHYSNSEIFNLFESNKRILLFIIQEKIILIDEFIVSQITNNKYVEKKYAEYFAPEIKGFITEEFINKYCKSNRYLADEELINKIRKEVPDDFFDKRKEGENDNYLCELIRLDKVKDFGSYIHRQNLSFGITIKESIFETNPFLIDKSNVKLNEYAAFFGSNEIIKYMKVNQGIEATPDMWYYAIHSKNGELIKELEDKHILPQENNYERILKESIKCHHNDVSKYIIDNLIYEQDSLNFIESSFKNKLCYYSFMYDNYCFFPENYENKNIVVCLFEFDYYALVKLYLEQENVDVNDRYVKISAFSNKI</sequence>
<gene>
    <name evidence="1" type="ORF">M9Y10_026219</name>
</gene>
<evidence type="ECO:0000313" key="1">
    <source>
        <dbReference type="EMBL" id="KAK8842006.1"/>
    </source>
</evidence>